<dbReference type="InterPro" id="IPR011057">
    <property type="entry name" value="Mss4-like_sf"/>
</dbReference>
<protein>
    <recommendedName>
        <fullName evidence="5">CENP-V/GFA domain-containing protein</fullName>
    </recommendedName>
</protein>
<evidence type="ECO:0000256" key="2">
    <source>
        <dbReference type="ARBA" id="ARBA00022723"/>
    </source>
</evidence>
<evidence type="ECO:0000256" key="3">
    <source>
        <dbReference type="ARBA" id="ARBA00022833"/>
    </source>
</evidence>
<dbReference type="InterPro" id="IPR006913">
    <property type="entry name" value="CENP-V/GFA"/>
</dbReference>
<keyword evidence="4" id="KW-0456">Lyase</keyword>
<comment type="similarity">
    <text evidence="1">Belongs to the Gfa family.</text>
</comment>
<dbReference type="Proteomes" id="UP000002171">
    <property type="component" value="Unassembled WGS sequence"/>
</dbReference>
<evidence type="ECO:0000256" key="4">
    <source>
        <dbReference type="ARBA" id="ARBA00023239"/>
    </source>
</evidence>
<keyword evidence="2" id="KW-0479">Metal-binding</keyword>
<organism evidence="6 7">
    <name type="scientific">Neptuniibacter caesariensis</name>
    <dbReference type="NCBI Taxonomy" id="207954"/>
    <lineage>
        <taxon>Bacteria</taxon>
        <taxon>Pseudomonadati</taxon>
        <taxon>Pseudomonadota</taxon>
        <taxon>Gammaproteobacteria</taxon>
        <taxon>Oceanospirillales</taxon>
        <taxon>Oceanospirillaceae</taxon>
        <taxon>Neptuniibacter</taxon>
    </lineage>
</organism>
<dbReference type="PROSITE" id="PS51891">
    <property type="entry name" value="CENP_V_GFA"/>
    <property type="match status" value="1"/>
</dbReference>
<dbReference type="EMBL" id="AAOW01000031">
    <property type="protein sequence ID" value="EAR59829.1"/>
    <property type="molecule type" value="Genomic_DNA"/>
</dbReference>
<dbReference type="GO" id="GO:0046872">
    <property type="term" value="F:metal ion binding"/>
    <property type="evidence" value="ECO:0007669"/>
    <property type="project" value="UniProtKB-KW"/>
</dbReference>
<sequence length="140" mass="15398">MSSSSLKGSCLCGAIKYEVTSILPQMAHCHCTMCRKFHGAAFATFGVARSADFKWLQGKEKLKTYRADNGAARQFCEDCGSSLTFAASDCDGLFVEFSLGTLDSPLAIKPDAHIYCRYKADWYEPNDALPKFPEGRDSSE</sequence>
<dbReference type="Gene3D" id="3.90.1590.10">
    <property type="entry name" value="glutathione-dependent formaldehyde- activating enzyme (gfa)"/>
    <property type="match status" value="1"/>
</dbReference>
<dbReference type="PANTHER" id="PTHR33337:SF40">
    <property type="entry name" value="CENP-V_GFA DOMAIN-CONTAINING PROTEIN-RELATED"/>
    <property type="match status" value="1"/>
</dbReference>
<dbReference type="Pfam" id="PF04828">
    <property type="entry name" value="GFA"/>
    <property type="match status" value="1"/>
</dbReference>
<reference evidence="6 7" key="1">
    <citation type="submission" date="2006-02" db="EMBL/GenBank/DDBJ databases">
        <authorList>
            <person name="Pinhassi J."/>
            <person name="Pedros-Alio C."/>
            <person name="Ferriera S."/>
            <person name="Johnson J."/>
            <person name="Kravitz S."/>
            <person name="Halpern A."/>
            <person name="Remington K."/>
            <person name="Beeson K."/>
            <person name="Tran B."/>
            <person name="Rogers Y.-H."/>
            <person name="Friedman R."/>
            <person name="Venter J.C."/>
        </authorList>
    </citation>
    <scope>NUCLEOTIDE SEQUENCE [LARGE SCALE GENOMIC DNA]</scope>
    <source>
        <strain evidence="6 7">MED92</strain>
    </source>
</reference>
<gene>
    <name evidence="6" type="ORF">MED92_12616</name>
</gene>
<comment type="caution">
    <text evidence="6">The sequence shown here is derived from an EMBL/GenBank/DDBJ whole genome shotgun (WGS) entry which is preliminary data.</text>
</comment>
<accession>A0A7U8C3L3</accession>
<dbReference type="RefSeq" id="WP_007020191.1">
    <property type="nucleotide sequence ID" value="NZ_CH724125.1"/>
</dbReference>
<evidence type="ECO:0000256" key="1">
    <source>
        <dbReference type="ARBA" id="ARBA00005495"/>
    </source>
</evidence>
<evidence type="ECO:0000313" key="7">
    <source>
        <dbReference type="Proteomes" id="UP000002171"/>
    </source>
</evidence>
<dbReference type="PANTHER" id="PTHR33337">
    <property type="entry name" value="GFA DOMAIN-CONTAINING PROTEIN"/>
    <property type="match status" value="1"/>
</dbReference>
<dbReference type="GO" id="GO:0016846">
    <property type="term" value="F:carbon-sulfur lyase activity"/>
    <property type="evidence" value="ECO:0007669"/>
    <property type="project" value="InterPro"/>
</dbReference>
<proteinExistence type="inferred from homology"/>
<dbReference type="SUPFAM" id="SSF51316">
    <property type="entry name" value="Mss4-like"/>
    <property type="match status" value="1"/>
</dbReference>
<dbReference type="OrthoDB" id="9786619at2"/>
<evidence type="ECO:0000313" key="6">
    <source>
        <dbReference type="EMBL" id="EAR59829.1"/>
    </source>
</evidence>
<evidence type="ECO:0000259" key="5">
    <source>
        <dbReference type="PROSITE" id="PS51891"/>
    </source>
</evidence>
<feature type="domain" description="CENP-V/GFA" evidence="5">
    <location>
        <begin position="6"/>
        <end position="124"/>
    </location>
</feature>
<keyword evidence="7" id="KW-1185">Reference proteome</keyword>
<dbReference type="AlphaFoldDB" id="A0A7U8C3L3"/>
<name>A0A7U8C3L3_NEPCE</name>
<keyword evidence="3" id="KW-0862">Zinc</keyword>